<accession>A0ABQ4BVQ4</accession>
<sequence length="49" mass="5104">MPVSTDDSAPEPATPVEAAKPVEEPAAGRRTGGNDQASIGDDYDGYERL</sequence>
<dbReference type="EMBL" id="BONC01000003">
    <property type="protein sequence ID" value="GIF54607.1"/>
    <property type="molecule type" value="Genomic_DNA"/>
</dbReference>
<evidence type="ECO:0000313" key="3">
    <source>
        <dbReference type="Proteomes" id="UP000624325"/>
    </source>
</evidence>
<feature type="region of interest" description="Disordered" evidence="1">
    <location>
        <begin position="1"/>
        <end position="49"/>
    </location>
</feature>
<keyword evidence="3" id="KW-1185">Reference proteome</keyword>
<protein>
    <submittedName>
        <fullName evidence="2">Uncharacterized protein</fullName>
    </submittedName>
</protein>
<evidence type="ECO:0000313" key="2">
    <source>
        <dbReference type="EMBL" id="GIF54607.1"/>
    </source>
</evidence>
<reference evidence="2 3" key="1">
    <citation type="submission" date="2021-01" db="EMBL/GenBank/DDBJ databases">
        <title>Whole genome shotgun sequence of Asanoa iriomotensis NBRC 100142.</title>
        <authorList>
            <person name="Komaki H."/>
            <person name="Tamura T."/>
        </authorList>
    </citation>
    <scope>NUCLEOTIDE SEQUENCE [LARGE SCALE GENOMIC DNA]</scope>
    <source>
        <strain evidence="2 3">NBRC 100142</strain>
    </source>
</reference>
<gene>
    <name evidence="2" type="ORF">Air01nite_07020</name>
</gene>
<dbReference type="Proteomes" id="UP000624325">
    <property type="component" value="Unassembled WGS sequence"/>
</dbReference>
<proteinExistence type="predicted"/>
<evidence type="ECO:0000256" key="1">
    <source>
        <dbReference type="SAM" id="MobiDB-lite"/>
    </source>
</evidence>
<comment type="caution">
    <text evidence="2">The sequence shown here is derived from an EMBL/GenBank/DDBJ whole genome shotgun (WGS) entry which is preliminary data.</text>
</comment>
<name>A0ABQ4BVQ4_9ACTN</name>
<feature type="compositionally biased region" description="Low complexity" evidence="1">
    <location>
        <begin position="10"/>
        <end position="19"/>
    </location>
</feature>
<organism evidence="2 3">
    <name type="scientific">Asanoa iriomotensis</name>
    <dbReference type="NCBI Taxonomy" id="234613"/>
    <lineage>
        <taxon>Bacteria</taxon>
        <taxon>Bacillati</taxon>
        <taxon>Actinomycetota</taxon>
        <taxon>Actinomycetes</taxon>
        <taxon>Micromonosporales</taxon>
        <taxon>Micromonosporaceae</taxon>
        <taxon>Asanoa</taxon>
    </lineage>
</organism>